<dbReference type="EMBL" id="GAIX01008775">
    <property type="protein sequence ID" value="JAA83785.1"/>
    <property type="molecule type" value="Transcribed_RNA"/>
</dbReference>
<protein>
    <submittedName>
        <fullName evidence="1">Cabbage looper transposon TED-like protein</fullName>
    </submittedName>
</protein>
<dbReference type="AlphaFoldDB" id="S4PAB1"/>
<reference evidence="1" key="2">
    <citation type="submission" date="2013-05" db="EMBL/GenBank/DDBJ databases">
        <authorList>
            <person name="Carter J.-M."/>
            <person name="Baker S.C."/>
            <person name="Pink R."/>
            <person name="Carter D.R.F."/>
            <person name="Collins A."/>
            <person name="Tomlin J."/>
            <person name="Gibbs M."/>
            <person name="Breuker C.J."/>
        </authorList>
    </citation>
    <scope>NUCLEOTIDE SEQUENCE</scope>
    <source>
        <tissue evidence="1">Ovary</tissue>
    </source>
</reference>
<feature type="non-terminal residue" evidence="1">
    <location>
        <position position="90"/>
    </location>
</feature>
<organism evidence="1">
    <name type="scientific">Pararge aegeria</name>
    <name type="common">speckled wood butterfly</name>
    <dbReference type="NCBI Taxonomy" id="116150"/>
    <lineage>
        <taxon>Eukaryota</taxon>
        <taxon>Metazoa</taxon>
        <taxon>Ecdysozoa</taxon>
        <taxon>Arthropoda</taxon>
        <taxon>Hexapoda</taxon>
        <taxon>Insecta</taxon>
        <taxon>Pterygota</taxon>
        <taxon>Neoptera</taxon>
        <taxon>Endopterygota</taxon>
        <taxon>Lepidoptera</taxon>
        <taxon>Glossata</taxon>
        <taxon>Ditrysia</taxon>
        <taxon>Papilionoidea</taxon>
        <taxon>Nymphalidae</taxon>
        <taxon>Satyrinae</taxon>
        <taxon>Satyrini</taxon>
        <taxon>Parargina</taxon>
        <taxon>Pararge</taxon>
    </lineage>
</organism>
<sequence length="90" mass="10339">GSDEYAYLEENCKKIAEDTQLCKALDTRSIEKSEDCIISLIKQKPGNCTHARIHLKRGKLQKIQENTWLIVSNEPEVVKTQCGQKTEYKK</sequence>
<feature type="non-terminal residue" evidence="1">
    <location>
        <position position="1"/>
    </location>
</feature>
<evidence type="ECO:0000313" key="1">
    <source>
        <dbReference type="EMBL" id="JAA83785.1"/>
    </source>
</evidence>
<proteinExistence type="predicted"/>
<reference evidence="1" key="1">
    <citation type="journal article" date="2013" name="BMC Genomics">
        <title>Unscrambling butterfly oogenesis.</title>
        <authorList>
            <person name="Carter J.M."/>
            <person name="Baker S.C."/>
            <person name="Pink R."/>
            <person name="Carter D.R."/>
            <person name="Collins A."/>
            <person name="Tomlin J."/>
            <person name="Gibbs M."/>
            <person name="Breuker C.J."/>
        </authorList>
    </citation>
    <scope>NUCLEOTIDE SEQUENCE</scope>
    <source>
        <tissue evidence="1">Ovary</tissue>
    </source>
</reference>
<name>S4PAB1_9NEOP</name>
<accession>S4PAB1</accession>